<gene>
    <name evidence="1" type="ORF">CCAM_LOCUS3242</name>
</gene>
<dbReference type="Proteomes" id="UP000595140">
    <property type="component" value="Unassembled WGS sequence"/>
</dbReference>
<keyword evidence="2" id="KW-1185">Reference proteome</keyword>
<dbReference type="AlphaFoldDB" id="A0A484KHQ1"/>
<sequence>MFRGPDVGTSWIANNAGFGHFFDRWIWTEGSQFRSELGTKTDESGTEYFFDAGWFSDCDISGGQKLLVAKQSQTSDEP</sequence>
<name>A0A484KHQ1_9ASTE</name>
<dbReference type="EMBL" id="OOIL02000171">
    <property type="protein sequence ID" value="VFQ61466.1"/>
    <property type="molecule type" value="Genomic_DNA"/>
</dbReference>
<proteinExistence type="predicted"/>
<evidence type="ECO:0000313" key="2">
    <source>
        <dbReference type="Proteomes" id="UP000595140"/>
    </source>
</evidence>
<organism evidence="1 2">
    <name type="scientific">Cuscuta campestris</name>
    <dbReference type="NCBI Taxonomy" id="132261"/>
    <lineage>
        <taxon>Eukaryota</taxon>
        <taxon>Viridiplantae</taxon>
        <taxon>Streptophyta</taxon>
        <taxon>Embryophyta</taxon>
        <taxon>Tracheophyta</taxon>
        <taxon>Spermatophyta</taxon>
        <taxon>Magnoliopsida</taxon>
        <taxon>eudicotyledons</taxon>
        <taxon>Gunneridae</taxon>
        <taxon>Pentapetalae</taxon>
        <taxon>asterids</taxon>
        <taxon>lamiids</taxon>
        <taxon>Solanales</taxon>
        <taxon>Convolvulaceae</taxon>
        <taxon>Cuscuteae</taxon>
        <taxon>Cuscuta</taxon>
        <taxon>Cuscuta subgen. Grammica</taxon>
        <taxon>Cuscuta sect. Cleistogrammica</taxon>
    </lineage>
</organism>
<evidence type="ECO:0000313" key="1">
    <source>
        <dbReference type="EMBL" id="VFQ61466.1"/>
    </source>
</evidence>
<protein>
    <recommendedName>
        <fullName evidence="3">Pectinesterase</fullName>
    </recommendedName>
</protein>
<reference evidence="1 2" key="1">
    <citation type="submission" date="2018-04" db="EMBL/GenBank/DDBJ databases">
        <authorList>
            <person name="Vogel A."/>
        </authorList>
    </citation>
    <scope>NUCLEOTIDE SEQUENCE [LARGE SCALE GENOMIC DNA]</scope>
</reference>
<accession>A0A484KHQ1</accession>
<evidence type="ECO:0008006" key="3">
    <source>
        <dbReference type="Google" id="ProtNLM"/>
    </source>
</evidence>